<reference evidence="2" key="2">
    <citation type="submission" date="2014-03" db="EMBL/GenBank/DDBJ databases">
        <title>The Genome Annotation of Fusarium oxysporum PHW808.</title>
        <authorList>
            <consortium name="The Broad Institute Genomics Platform"/>
            <person name="Ma L.-J."/>
            <person name="Corby-Kistler H."/>
            <person name="Broz K."/>
            <person name="Gale L.R."/>
            <person name="Jonkers W."/>
            <person name="O'Donnell K."/>
            <person name="Ploetz R."/>
            <person name="Steinberg C."/>
            <person name="Schwartz D.C."/>
            <person name="VanEtten H."/>
            <person name="Zhou S."/>
            <person name="Young S.K."/>
            <person name="Zeng Q."/>
            <person name="Gargeya S."/>
            <person name="Fitzgerald M."/>
            <person name="Abouelleil A."/>
            <person name="Alvarado L."/>
            <person name="Chapman S.B."/>
            <person name="Gainer-Dewar J."/>
            <person name="Goldberg J."/>
            <person name="Griggs A."/>
            <person name="Gujja S."/>
            <person name="Hansen M."/>
            <person name="Howarth C."/>
            <person name="Imamovic A."/>
            <person name="Ireland A."/>
            <person name="Larimer J."/>
            <person name="McCowan C."/>
            <person name="Murphy C."/>
            <person name="Pearson M."/>
            <person name="Poon T.W."/>
            <person name="Priest M."/>
            <person name="Roberts A."/>
            <person name="Saif S."/>
            <person name="Shea T."/>
            <person name="Sykes S."/>
            <person name="Wortman J."/>
            <person name="Nusbaum C."/>
            <person name="Birren B."/>
        </authorList>
    </citation>
    <scope>NUCLEOTIDE SEQUENCE</scope>
    <source>
        <strain evidence="2">54008</strain>
    </source>
</reference>
<dbReference type="AlphaFoldDB" id="X0H1U0"/>
<dbReference type="Proteomes" id="UP000030676">
    <property type="component" value="Unassembled WGS sequence"/>
</dbReference>
<evidence type="ECO:0000256" key="1">
    <source>
        <dbReference type="SAM" id="MobiDB-lite"/>
    </source>
</evidence>
<dbReference type="HOGENOM" id="CLU_3335619_0_0_1"/>
<organism evidence="2">
    <name type="scientific">Fusarium oxysporum f. sp. conglutinans race 2 54008</name>
    <dbReference type="NCBI Taxonomy" id="1089457"/>
    <lineage>
        <taxon>Eukaryota</taxon>
        <taxon>Fungi</taxon>
        <taxon>Dikarya</taxon>
        <taxon>Ascomycota</taxon>
        <taxon>Pezizomycotina</taxon>
        <taxon>Sordariomycetes</taxon>
        <taxon>Hypocreomycetidae</taxon>
        <taxon>Hypocreales</taxon>
        <taxon>Nectriaceae</taxon>
        <taxon>Fusarium</taxon>
        <taxon>Fusarium oxysporum species complex</taxon>
    </lineage>
</organism>
<gene>
    <name evidence="2" type="ORF">FOPG_17768</name>
</gene>
<accession>X0H1U0</accession>
<sequence length="38" mass="3844">MAIGTTDLDINAPGTPGTSLENLEAMDPASASHIFGDL</sequence>
<dbReference type="EMBL" id="KK033511">
    <property type="protein sequence ID" value="EXL66041.1"/>
    <property type="molecule type" value="Genomic_DNA"/>
</dbReference>
<proteinExistence type="predicted"/>
<evidence type="ECO:0000313" key="2">
    <source>
        <dbReference type="EMBL" id="EXL66041.1"/>
    </source>
</evidence>
<protein>
    <submittedName>
        <fullName evidence="2">Uncharacterized protein</fullName>
    </submittedName>
</protein>
<feature type="region of interest" description="Disordered" evidence="1">
    <location>
        <begin position="1"/>
        <end position="22"/>
    </location>
</feature>
<name>X0H1U0_FUSOX</name>
<reference evidence="2" key="1">
    <citation type="submission" date="2011-11" db="EMBL/GenBank/DDBJ databases">
        <title>The Genome Sequence of Fusarium oxysporum PHW808.</title>
        <authorList>
            <consortium name="The Broad Institute Genome Sequencing Platform"/>
            <person name="Ma L.-J."/>
            <person name="Gale L.R."/>
            <person name="Schwartz D.C."/>
            <person name="Zhou S."/>
            <person name="Corby-Kistler H."/>
            <person name="Young S.K."/>
            <person name="Zeng Q."/>
            <person name="Gargeya S."/>
            <person name="Fitzgerald M."/>
            <person name="Haas B."/>
            <person name="Abouelleil A."/>
            <person name="Alvarado L."/>
            <person name="Arachchi H.M."/>
            <person name="Berlin A."/>
            <person name="Brown A."/>
            <person name="Chapman S.B."/>
            <person name="Chen Z."/>
            <person name="Dunbar C."/>
            <person name="Freedman E."/>
            <person name="Gearin G."/>
            <person name="Goldberg J."/>
            <person name="Griggs A."/>
            <person name="Gujja S."/>
            <person name="Heiman D."/>
            <person name="Howarth C."/>
            <person name="Larson L."/>
            <person name="Lui A."/>
            <person name="MacDonald P.J.P."/>
            <person name="Montmayeur A."/>
            <person name="Murphy C."/>
            <person name="Neiman D."/>
            <person name="Pearson M."/>
            <person name="Priest M."/>
            <person name="Roberts A."/>
            <person name="Saif S."/>
            <person name="Shea T."/>
            <person name="Shenoy N."/>
            <person name="Sisk P."/>
            <person name="Stolte C."/>
            <person name="Sykes S."/>
            <person name="Wortman J."/>
            <person name="Nusbaum C."/>
            <person name="Birren B."/>
        </authorList>
    </citation>
    <scope>NUCLEOTIDE SEQUENCE [LARGE SCALE GENOMIC DNA]</scope>
    <source>
        <strain evidence="2">54008</strain>
    </source>
</reference>